<dbReference type="Gene3D" id="1.10.240.10">
    <property type="entry name" value="Tyrosyl-Transfer RNA Synthetase"/>
    <property type="match status" value="1"/>
</dbReference>
<dbReference type="InterPro" id="IPR024108">
    <property type="entry name" value="Tyr-tRNA-ligase_bac_2"/>
</dbReference>
<dbReference type="Pfam" id="PF00579">
    <property type="entry name" value="tRNA-synt_1b"/>
    <property type="match status" value="1"/>
</dbReference>
<dbReference type="Gene3D" id="3.40.50.620">
    <property type="entry name" value="HUPs"/>
    <property type="match status" value="1"/>
</dbReference>
<comment type="subunit">
    <text evidence="1 10">Homodimer.</text>
</comment>
<dbReference type="OrthoDB" id="9804243at2"/>
<evidence type="ECO:0000256" key="10">
    <source>
        <dbReference type="HAMAP-Rule" id="MF_02007"/>
    </source>
</evidence>
<comment type="catalytic activity">
    <reaction evidence="9 10">
        <text>tRNA(Tyr) + L-tyrosine + ATP = L-tyrosyl-tRNA(Tyr) + AMP + diphosphate + H(+)</text>
        <dbReference type="Rhea" id="RHEA:10220"/>
        <dbReference type="Rhea" id="RHEA-COMP:9706"/>
        <dbReference type="Rhea" id="RHEA-COMP:9707"/>
        <dbReference type="ChEBI" id="CHEBI:15378"/>
        <dbReference type="ChEBI" id="CHEBI:30616"/>
        <dbReference type="ChEBI" id="CHEBI:33019"/>
        <dbReference type="ChEBI" id="CHEBI:58315"/>
        <dbReference type="ChEBI" id="CHEBI:78442"/>
        <dbReference type="ChEBI" id="CHEBI:78536"/>
        <dbReference type="ChEBI" id="CHEBI:456215"/>
        <dbReference type="EC" id="6.1.1.1"/>
    </reaction>
</comment>
<dbReference type="InterPro" id="IPR002307">
    <property type="entry name" value="Tyr-tRNA-ligase"/>
</dbReference>
<evidence type="ECO:0000313" key="14">
    <source>
        <dbReference type="Proteomes" id="UP000185812"/>
    </source>
</evidence>
<dbReference type="InterPro" id="IPR036986">
    <property type="entry name" value="S4_RNA-bd_sf"/>
</dbReference>
<dbReference type="EC" id="6.1.1.1" evidence="10"/>
<keyword evidence="4 10" id="KW-0547">Nucleotide-binding</keyword>
<evidence type="ECO:0000256" key="2">
    <source>
        <dbReference type="ARBA" id="ARBA00022490"/>
    </source>
</evidence>
<evidence type="ECO:0000259" key="12">
    <source>
        <dbReference type="Pfam" id="PF22421"/>
    </source>
</evidence>
<feature type="short sequence motif" description="'KMSKS' region" evidence="10">
    <location>
        <begin position="233"/>
        <end position="237"/>
    </location>
</feature>
<dbReference type="GO" id="GO:0005829">
    <property type="term" value="C:cytosol"/>
    <property type="evidence" value="ECO:0007669"/>
    <property type="project" value="TreeGrafter"/>
</dbReference>
<dbReference type="PANTHER" id="PTHR11766">
    <property type="entry name" value="TYROSYL-TRNA SYNTHETASE"/>
    <property type="match status" value="1"/>
</dbReference>
<evidence type="ECO:0000256" key="7">
    <source>
        <dbReference type="ARBA" id="ARBA00022917"/>
    </source>
</evidence>
<comment type="subcellular location">
    <subcellularLocation>
        <location evidence="10">Cytoplasm</location>
    </subcellularLocation>
</comment>
<keyword evidence="7 10" id="KW-0648">Protein biosynthesis</keyword>
<evidence type="ECO:0000256" key="4">
    <source>
        <dbReference type="ARBA" id="ARBA00022741"/>
    </source>
</evidence>
<name>A0A1M6PMD9_9BACT</name>
<gene>
    <name evidence="10" type="primary">tyrS</name>
    <name evidence="13" type="ORF">SAMN04488087_0243</name>
</gene>
<dbReference type="GO" id="GO:0003723">
    <property type="term" value="F:RNA binding"/>
    <property type="evidence" value="ECO:0007669"/>
    <property type="project" value="UniProtKB-KW"/>
</dbReference>
<dbReference type="GO" id="GO:0006437">
    <property type="term" value="P:tyrosyl-tRNA aminoacylation"/>
    <property type="evidence" value="ECO:0007669"/>
    <property type="project" value="UniProtKB-UniRule"/>
</dbReference>
<dbReference type="InterPro" id="IPR054608">
    <property type="entry name" value="SYY-like_C"/>
</dbReference>
<dbReference type="HAMAP" id="MF_02007">
    <property type="entry name" value="Tyr_tRNA_synth_type2"/>
    <property type="match status" value="1"/>
</dbReference>
<dbReference type="InterPro" id="IPR014729">
    <property type="entry name" value="Rossmann-like_a/b/a_fold"/>
</dbReference>
<evidence type="ECO:0000256" key="3">
    <source>
        <dbReference type="ARBA" id="ARBA00022598"/>
    </source>
</evidence>
<feature type="binding site" evidence="10">
    <location>
        <position position="236"/>
    </location>
    <ligand>
        <name>ATP</name>
        <dbReference type="ChEBI" id="CHEBI:30616"/>
    </ligand>
</feature>
<evidence type="ECO:0000256" key="6">
    <source>
        <dbReference type="ARBA" id="ARBA00022884"/>
    </source>
</evidence>
<keyword evidence="6 11" id="KW-0694">RNA-binding</keyword>
<accession>A0A1M6PMD9</accession>
<keyword evidence="3 10" id="KW-0436">Ligase</keyword>
<keyword evidence="5 10" id="KW-0067">ATP-binding</keyword>
<dbReference type="RefSeq" id="WP_072714082.1">
    <property type="nucleotide sequence ID" value="NZ_FRAU01000001.1"/>
</dbReference>
<proteinExistence type="inferred from homology"/>
<dbReference type="EMBL" id="FRAU01000001">
    <property type="protein sequence ID" value="SHK09124.1"/>
    <property type="molecule type" value="Genomic_DNA"/>
</dbReference>
<dbReference type="AlphaFoldDB" id="A0A1M6PMD9"/>
<dbReference type="FunFam" id="3.40.50.620:FF:000061">
    <property type="entry name" value="Tyrosine--tRNA ligase"/>
    <property type="match status" value="1"/>
</dbReference>
<dbReference type="SUPFAM" id="SSF52374">
    <property type="entry name" value="Nucleotidylyl transferase"/>
    <property type="match status" value="1"/>
</dbReference>
<comment type="function">
    <text evidence="10">Catalyzes the attachment of tyrosine to tRNA(Tyr) in a two-step reaction: tyrosine is first activated by ATP to form Tyr-AMP and then transferred to the acceptor end of tRNA(Tyr).</text>
</comment>
<dbReference type="Proteomes" id="UP000185812">
    <property type="component" value="Unassembled WGS sequence"/>
</dbReference>
<organism evidence="13 14">
    <name type="scientific">Rhodothermus profundi</name>
    <dbReference type="NCBI Taxonomy" id="633813"/>
    <lineage>
        <taxon>Bacteria</taxon>
        <taxon>Pseudomonadati</taxon>
        <taxon>Rhodothermota</taxon>
        <taxon>Rhodothermia</taxon>
        <taxon>Rhodothermales</taxon>
        <taxon>Rhodothermaceae</taxon>
        <taxon>Rhodothermus</taxon>
    </lineage>
</organism>
<dbReference type="InterPro" id="IPR002305">
    <property type="entry name" value="aa-tRNA-synth_Ic"/>
</dbReference>
<keyword evidence="8 10" id="KW-0030">Aminoacyl-tRNA synthetase</keyword>
<evidence type="ECO:0000256" key="1">
    <source>
        <dbReference type="ARBA" id="ARBA00011738"/>
    </source>
</evidence>
<protein>
    <recommendedName>
        <fullName evidence="10">Tyrosine--tRNA ligase</fullName>
        <ecNumber evidence="10">6.1.1.1</ecNumber>
    </recommendedName>
    <alternativeName>
        <fullName evidence="10">Tyrosyl-tRNA synthetase</fullName>
        <shortName evidence="10">TyrRS</shortName>
    </alternativeName>
</protein>
<evidence type="ECO:0000256" key="8">
    <source>
        <dbReference type="ARBA" id="ARBA00023146"/>
    </source>
</evidence>
<dbReference type="Pfam" id="PF22421">
    <property type="entry name" value="SYY_C-terminal"/>
    <property type="match status" value="1"/>
</dbReference>
<dbReference type="PROSITE" id="PS50889">
    <property type="entry name" value="S4"/>
    <property type="match status" value="1"/>
</dbReference>
<reference evidence="14" key="1">
    <citation type="submission" date="2016-11" db="EMBL/GenBank/DDBJ databases">
        <authorList>
            <person name="Varghese N."/>
            <person name="Submissions S."/>
        </authorList>
    </citation>
    <scope>NUCLEOTIDE SEQUENCE [LARGE SCALE GENOMIC DNA]</scope>
    <source>
        <strain evidence="14">DSM 22212</strain>
    </source>
</reference>
<sequence>MPPFPPVEEQLRQIRRGAVEIIPEEELVQKLERSYRTGKPLVVKLGCDPSRPDLHLGHAVVLRKLRQFQDLGHQAVLIIGDFTAMIGDPTGRSKTRPALTLEETRANGRTYFEQASKILDPDRTIIRYNSEWLGTMTFREVIELAARYTVARMLERDDFEQRYRAGEPIGIHEFLYPLAQAMDSVEIQADIELGGTDQRFNLLVGRDIQQAYGQEPQVCLLMPILEGTDGVEKMSKSLGNYIGITEPPEEMYGKVLSIPDHLIYRYFELATDVPTEELPAKKEFAARDPRNAKHELAWTIVRMYHGAQAADRARAHFERTIIRGEAPEDLPPFRPTPDEGTRITLPGLIVQAGLASSKSEARRLIRQNAVSIDGKRVTDEQLVIDLAQRAPFVLKVGKRRFARIVWDEDKAQQPA</sequence>
<evidence type="ECO:0000313" key="13">
    <source>
        <dbReference type="EMBL" id="SHK09124.1"/>
    </source>
</evidence>
<keyword evidence="2 10" id="KW-0963">Cytoplasm</keyword>
<evidence type="ECO:0000256" key="5">
    <source>
        <dbReference type="ARBA" id="ARBA00022840"/>
    </source>
</evidence>
<dbReference type="InterPro" id="IPR024088">
    <property type="entry name" value="Tyr-tRNA-ligase_bac-type"/>
</dbReference>
<dbReference type="SUPFAM" id="SSF55174">
    <property type="entry name" value="Alpha-L RNA-binding motif"/>
    <property type="match status" value="1"/>
</dbReference>
<comment type="similarity">
    <text evidence="10">Belongs to the class-I aminoacyl-tRNA synthetase family. TyrS type 2 subfamily.</text>
</comment>
<dbReference type="PRINTS" id="PR01040">
    <property type="entry name" value="TRNASYNTHTYR"/>
</dbReference>
<evidence type="ECO:0000256" key="11">
    <source>
        <dbReference type="PROSITE-ProRule" id="PRU00182"/>
    </source>
</evidence>
<dbReference type="GO" id="GO:0004831">
    <property type="term" value="F:tyrosine-tRNA ligase activity"/>
    <property type="evidence" value="ECO:0007669"/>
    <property type="project" value="UniProtKB-UniRule"/>
</dbReference>
<dbReference type="GO" id="GO:0005524">
    <property type="term" value="F:ATP binding"/>
    <property type="evidence" value="ECO:0007669"/>
    <property type="project" value="UniProtKB-UniRule"/>
</dbReference>
<keyword evidence="14" id="KW-1185">Reference proteome</keyword>
<feature type="domain" description="Tyrosine--tRNA ligase SYY-like C-terminal" evidence="12">
    <location>
        <begin position="341"/>
        <end position="402"/>
    </location>
</feature>
<dbReference type="STRING" id="633813.SAMN04488087_0243"/>
<evidence type="ECO:0000256" key="9">
    <source>
        <dbReference type="ARBA" id="ARBA00048248"/>
    </source>
</evidence>
<dbReference type="PANTHER" id="PTHR11766:SF1">
    <property type="entry name" value="TYROSINE--TRNA LIGASE"/>
    <property type="match status" value="1"/>
</dbReference>
<feature type="short sequence motif" description="'HIGH' region" evidence="10">
    <location>
        <begin position="49"/>
        <end position="58"/>
    </location>
</feature>
<dbReference type="CDD" id="cd00805">
    <property type="entry name" value="TyrRS_core"/>
    <property type="match status" value="1"/>
</dbReference>
<dbReference type="NCBIfam" id="TIGR00234">
    <property type="entry name" value="tyrS"/>
    <property type="match status" value="1"/>
</dbReference>
<dbReference type="CDD" id="cd00165">
    <property type="entry name" value="S4"/>
    <property type="match status" value="1"/>
</dbReference>
<dbReference type="Gene3D" id="3.10.290.10">
    <property type="entry name" value="RNA-binding S4 domain"/>
    <property type="match status" value="1"/>
</dbReference>